<dbReference type="EMBL" id="JAOYFB010000001">
    <property type="protein sequence ID" value="KAK4002102.1"/>
    <property type="molecule type" value="Genomic_DNA"/>
</dbReference>
<reference evidence="1 2" key="1">
    <citation type="journal article" date="2023" name="Nucleic Acids Res.">
        <title>The hologenome of Daphnia magna reveals possible DNA methylation and microbiome-mediated evolution of the host genome.</title>
        <authorList>
            <person name="Chaturvedi A."/>
            <person name="Li X."/>
            <person name="Dhandapani V."/>
            <person name="Marshall H."/>
            <person name="Kissane S."/>
            <person name="Cuenca-Cambronero M."/>
            <person name="Asole G."/>
            <person name="Calvet F."/>
            <person name="Ruiz-Romero M."/>
            <person name="Marangio P."/>
            <person name="Guigo R."/>
            <person name="Rago D."/>
            <person name="Mirbahai L."/>
            <person name="Eastwood N."/>
            <person name="Colbourne J.K."/>
            <person name="Zhou J."/>
            <person name="Mallon E."/>
            <person name="Orsini L."/>
        </authorList>
    </citation>
    <scope>NUCLEOTIDE SEQUENCE [LARGE SCALE GENOMIC DNA]</scope>
    <source>
        <strain evidence="1">LRV0_1</strain>
    </source>
</reference>
<organism evidence="1 2">
    <name type="scientific">Daphnia magna</name>
    <dbReference type="NCBI Taxonomy" id="35525"/>
    <lineage>
        <taxon>Eukaryota</taxon>
        <taxon>Metazoa</taxon>
        <taxon>Ecdysozoa</taxon>
        <taxon>Arthropoda</taxon>
        <taxon>Crustacea</taxon>
        <taxon>Branchiopoda</taxon>
        <taxon>Diplostraca</taxon>
        <taxon>Cladocera</taxon>
        <taxon>Anomopoda</taxon>
        <taxon>Daphniidae</taxon>
        <taxon>Daphnia</taxon>
    </lineage>
</organism>
<keyword evidence="2" id="KW-1185">Reference proteome</keyword>
<accession>A0ABQ9YNB7</accession>
<evidence type="ECO:0000313" key="1">
    <source>
        <dbReference type="EMBL" id="KAK4002102.1"/>
    </source>
</evidence>
<sequence length="101" mass="11519">MTLSTTTPSRGHQLIYGFAWMHGHERNVRSVELIHYVLTHPHDFYSFPPVVKMCRRLLASAHCVSKQFAMKCVIVPSNQWAVDYTTIDGKGERIYIASIVA</sequence>
<evidence type="ECO:0000313" key="2">
    <source>
        <dbReference type="Proteomes" id="UP001234178"/>
    </source>
</evidence>
<proteinExistence type="predicted"/>
<comment type="caution">
    <text evidence="1">The sequence shown here is derived from an EMBL/GenBank/DDBJ whole genome shotgun (WGS) entry which is preliminary data.</text>
</comment>
<dbReference type="Proteomes" id="UP001234178">
    <property type="component" value="Unassembled WGS sequence"/>
</dbReference>
<name>A0ABQ9YNB7_9CRUS</name>
<gene>
    <name evidence="1" type="ORF">OUZ56_003952</name>
</gene>
<protein>
    <submittedName>
        <fullName evidence="1">Uncharacterized protein</fullName>
    </submittedName>
</protein>